<comment type="caution">
    <text evidence="1">The sequence shown here is derived from an EMBL/GenBank/DDBJ whole genome shotgun (WGS) entry which is preliminary data.</text>
</comment>
<proteinExistence type="predicted"/>
<accession>A0A9J5YKL3</accession>
<dbReference type="EMBL" id="JACXVP010000006">
    <property type="protein sequence ID" value="KAG5599494.1"/>
    <property type="molecule type" value="Genomic_DNA"/>
</dbReference>
<sequence length="163" mass="18566">MQIQAQPKCSNALTQRMIPYSHNDSQFKASESNAILTLTKMNIMHNFTHMFTRIFQSTLTSAHSRSQRSFKDCNGAECKVVGRYGTASWNCLATRRLLHCIANLTFSFRAQRTGTKGDLQANRRLANWAQRSSGIHFFVLLSRLVPFCQVVSMFCLKLQIPET</sequence>
<protein>
    <submittedName>
        <fullName evidence="1">Uncharacterized protein</fullName>
    </submittedName>
</protein>
<reference evidence="1 2" key="1">
    <citation type="submission" date="2020-09" db="EMBL/GenBank/DDBJ databases">
        <title>De no assembly of potato wild relative species, Solanum commersonii.</title>
        <authorList>
            <person name="Cho K."/>
        </authorList>
    </citation>
    <scope>NUCLEOTIDE SEQUENCE [LARGE SCALE GENOMIC DNA]</scope>
    <source>
        <strain evidence="1">LZ3.2</strain>
        <tissue evidence="1">Leaf</tissue>
    </source>
</reference>
<dbReference type="Proteomes" id="UP000824120">
    <property type="component" value="Chromosome 6"/>
</dbReference>
<gene>
    <name evidence="1" type="ORF">H5410_030864</name>
</gene>
<keyword evidence="2" id="KW-1185">Reference proteome</keyword>
<evidence type="ECO:0000313" key="2">
    <source>
        <dbReference type="Proteomes" id="UP000824120"/>
    </source>
</evidence>
<organism evidence="1 2">
    <name type="scientific">Solanum commersonii</name>
    <name type="common">Commerson's wild potato</name>
    <name type="synonym">Commerson's nightshade</name>
    <dbReference type="NCBI Taxonomy" id="4109"/>
    <lineage>
        <taxon>Eukaryota</taxon>
        <taxon>Viridiplantae</taxon>
        <taxon>Streptophyta</taxon>
        <taxon>Embryophyta</taxon>
        <taxon>Tracheophyta</taxon>
        <taxon>Spermatophyta</taxon>
        <taxon>Magnoliopsida</taxon>
        <taxon>eudicotyledons</taxon>
        <taxon>Gunneridae</taxon>
        <taxon>Pentapetalae</taxon>
        <taxon>asterids</taxon>
        <taxon>lamiids</taxon>
        <taxon>Solanales</taxon>
        <taxon>Solanaceae</taxon>
        <taxon>Solanoideae</taxon>
        <taxon>Solaneae</taxon>
        <taxon>Solanum</taxon>
    </lineage>
</organism>
<name>A0A9J5YKL3_SOLCO</name>
<dbReference type="AlphaFoldDB" id="A0A9J5YKL3"/>
<evidence type="ECO:0000313" key="1">
    <source>
        <dbReference type="EMBL" id="KAG5599494.1"/>
    </source>
</evidence>